<dbReference type="Pfam" id="PF13912">
    <property type="entry name" value="zf-C2H2_6"/>
    <property type="match status" value="2"/>
</dbReference>
<evidence type="ECO:0000313" key="7">
    <source>
        <dbReference type="Proteomes" id="UP001652582"/>
    </source>
</evidence>
<keyword evidence="1" id="KW-0479">Metal-binding</keyword>
<dbReference type="Proteomes" id="UP001652582">
    <property type="component" value="Chromosome 27"/>
</dbReference>
<evidence type="ECO:0000256" key="2">
    <source>
        <dbReference type="ARBA" id="ARBA00022737"/>
    </source>
</evidence>
<feature type="domain" description="C2H2-type" evidence="6">
    <location>
        <begin position="37"/>
        <end position="64"/>
    </location>
</feature>
<keyword evidence="4" id="KW-0862">Zinc</keyword>
<dbReference type="Gene3D" id="3.30.160.60">
    <property type="entry name" value="Classic Zinc Finger"/>
    <property type="match status" value="2"/>
</dbReference>
<dbReference type="GeneID" id="112056626"/>
<keyword evidence="2" id="KW-0677">Repeat</keyword>
<dbReference type="PANTHER" id="PTHR24379">
    <property type="entry name" value="KRAB AND ZINC FINGER DOMAIN-CONTAINING"/>
    <property type="match status" value="1"/>
</dbReference>
<accession>A0ABM3M5G1</accession>
<dbReference type="RefSeq" id="XP_052746297.1">
    <property type="nucleotide sequence ID" value="XM_052890337.1"/>
</dbReference>
<feature type="domain" description="C2H2-type" evidence="6">
    <location>
        <begin position="120"/>
        <end position="148"/>
    </location>
</feature>
<evidence type="ECO:0000256" key="5">
    <source>
        <dbReference type="PROSITE-ProRule" id="PRU00042"/>
    </source>
</evidence>
<dbReference type="PROSITE" id="PS50157">
    <property type="entry name" value="ZINC_FINGER_C2H2_2"/>
    <property type="match status" value="3"/>
</dbReference>
<dbReference type="InterPro" id="IPR013087">
    <property type="entry name" value="Znf_C2H2_type"/>
</dbReference>
<dbReference type="SMART" id="SM00355">
    <property type="entry name" value="ZnF_C2H2"/>
    <property type="match status" value="5"/>
</dbReference>
<proteinExistence type="predicted"/>
<keyword evidence="7" id="KW-1185">Reference proteome</keyword>
<evidence type="ECO:0000256" key="3">
    <source>
        <dbReference type="ARBA" id="ARBA00022771"/>
    </source>
</evidence>
<gene>
    <name evidence="8" type="primary">LOC112056626</name>
</gene>
<feature type="domain" description="C2H2-type" evidence="6">
    <location>
        <begin position="93"/>
        <end position="120"/>
    </location>
</feature>
<reference evidence="8" key="1">
    <citation type="submission" date="2025-08" db="UniProtKB">
        <authorList>
            <consortium name="RefSeq"/>
        </authorList>
    </citation>
    <scope>IDENTIFICATION</scope>
</reference>
<evidence type="ECO:0000256" key="4">
    <source>
        <dbReference type="ARBA" id="ARBA00022833"/>
    </source>
</evidence>
<organism evidence="7 8">
    <name type="scientific">Bicyclus anynana</name>
    <name type="common">Squinting bush brown butterfly</name>
    <dbReference type="NCBI Taxonomy" id="110368"/>
    <lineage>
        <taxon>Eukaryota</taxon>
        <taxon>Metazoa</taxon>
        <taxon>Ecdysozoa</taxon>
        <taxon>Arthropoda</taxon>
        <taxon>Hexapoda</taxon>
        <taxon>Insecta</taxon>
        <taxon>Pterygota</taxon>
        <taxon>Neoptera</taxon>
        <taxon>Endopterygota</taxon>
        <taxon>Lepidoptera</taxon>
        <taxon>Glossata</taxon>
        <taxon>Ditrysia</taxon>
        <taxon>Papilionoidea</taxon>
        <taxon>Nymphalidae</taxon>
        <taxon>Satyrinae</taxon>
        <taxon>Satyrini</taxon>
        <taxon>Mycalesina</taxon>
        <taxon>Bicyclus</taxon>
    </lineage>
</organism>
<name>A0ABM3M5G1_BICAN</name>
<evidence type="ECO:0000313" key="8">
    <source>
        <dbReference type="RefSeq" id="XP_052746297.1"/>
    </source>
</evidence>
<dbReference type="SUPFAM" id="SSF57667">
    <property type="entry name" value="beta-beta-alpha zinc fingers"/>
    <property type="match status" value="2"/>
</dbReference>
<keyword evidence="3 5" id="KW-0863">Zinc-finger</keyword>
<dbReference type="InterPro" id="IPR036236">
    <property type="entry name" value="Znf_C2H2_sf"/>
</dbReference>
<evidence type="ECO:0000256" key="1">
    <source>
        <dbReference type="ARBA" id="ARBA00022723"/>
    </source>
</evidence>
<dbReference type="PANTHER" id="PTHR24379:SF121">
    <property type="entry name" value="C2H2-TYPE DOMAIN-CONTAINING PROTEIN"/>
    <property type="match status" value="1"/>
</dbReference>
<sequence length="229" mass="26530">MTRIWSNTQTLVSYYITFQVFDIQSKKDTPLYKNSTYKCPLCFKGYQYEDAYDTHMEQHTDKYGVFECAVCGIHTRSRQKLLHHLNMTHMVRYSCTKCPFFTRHRNTAKSHARWHNGVKSKCKYCDVEFSKLTSLLSHLRKKHPSDQVCTLCGFSFIGERGLALHMQKKHQFDDVQVSMLMMSRRQQADVTAVSPAQEAPVGPGVHSVRVLVHRRERSGAAHAEETPVR</sequence>
<protein>
    <submittedName>
        <fullName evidence="8">Zinc finger protein 809-like</fullName>
    </submittedName>
</protein>
<dbReference type="PROSITE" id="PS00028">
    <property type="entry name" value="ZINC_FINGER_C2H2_1"/>
    <property type="match status" value="3"/>
</dbReference>
<evidence type="ECO:0000259" key="6">
    <source>
        <dbReference type="PROSITE" id="PS50157"/>
    </source>
</evidence>